<evidence type="ECO:0000259" key="2">
    <source>
        <dbReference type="Pfam" id="PF03781"/>
    </source>
</evidence>
<sequence length="303" mass="33695">MSVRNHQSWRRWLPRFGLLCAALWSSSAQAFLVNEWAPIETGSKQIEPLRQVQPGRSFVEPMTGMRMIWLPGGCFPMGSPPRIESRDADEGAVRSVCVDGVWLAQSEMTQGQWLSVMRHNPAANRLGEDYPVERVAWDDVELMLKQLNAHYKGVLTFRLPSEAEWEFACRNGGQNIRYAGGSSPEQFAWYAGNSGGRTQRVGSLHPNRLGFVDMSGSVWEWTRDAYDAMAYAKLGGSSPVAQGLTPYRAIRGGAFDSPAKQTRCANRGFERFSVRSPAIGLRLAAVLDNRVEKKVLGVGDLPF</sequence>
<dbReference type="GO" id="GO:0120147">
    <property type="term" value="F:formylglycine-generating oxidase activity"/>
    <property type="evidence" value="ECO:0007669"/>
    <property type="project" value="TreeGrafter"/>
</dbReference>
<reference evidence="3 4" key="1">
    <citation type="journal article" date="2016" name="BMC Genomics">
        <title>Combined genomic and structural analyses of a cultured magnetotactic bacterium reveals its niche adaptation to a dynamic environment.</title>
        <authorList>
            <person name="Araujo A.C."/>
            <person name="Morillo V."/>
            <person name="Cypriano J."/>
            <person name="Teixeira L.C."/>
            <person name="Leao P."/>
            <person name="Lyra S."/>
            <person name="Almeida L.G."/>
            <person name="Bazylinski D.A."/>
            <person name="Vasconcellos A.T."/>
            <person name="Abreu F."/>
            <person name="Lins U."/>
        </authorList>
    </citation>
    <scope>NUCLEOTIDE SEQUENCE [LARGE SCALE GENOMIC DNA]</scope>
    <source>
        <strain evidence="3 4">IT-1</strain>
    </source>
</reference>
<dbReference type="Pfam" id="PF03781">
    <property type="entry name" value="FGE-sulfatase"/>
    <property type="match status" value="1"/>
</dbReference>
<proteinExistence type="predicted"/>
<name>A0A1Y2K3R5_9PROT</name>
<feature type="signal peptide" evidence="1">
    <location>
        <begin position="1"/>
        <end position="30"/>
    </location>
</feature>
<evidence type="ECO:0000313" key="3">
    <source>
        <dbReference type="EMBL" id="OSM02317.1"/>
    </source>
</evidence>
<evidence type="ECO:0000313" key="4">
    <source>
        <dbReference type="Proteomes" id="UP000194003"/>
    </source>
</evidence>
<comment type="caution">
    <text evidence="3">The sequence shown here is derived from an EMBL/GenBank/DDBJ whole genome shotgun (WGS) entry which is preliminary data.</text>
</comment>
<dbReference type="RefSeq" id="WP_085444794.1">
    <property type="nucleotide sequence ID" value="NZ_LVJN01000020.1"/>
</dbReference>
<dbReference type="PANTHER" id="PTHR23150">
    <property type="entry name" value="SULFATASE MODIFYING FACTOR 1, 2"/>
    <property type="match status" value="1"/>
</dbReference>
<organism evidence="3 4">
    <name type="scientific">Magnetofaba australis IT-1</name>
    <dbReference type="NCBI Taxonomy" id="1434232"/>
    <lineage>
        <taxon>Bacteria</taxon>
        <taxon>Pseudomonadati</taxon>
        <taxon>Pseudomonadota</taxon>
        <taxon>Magnetococcia</taxon>
        <taxon>Magnetococcales</taxon>
        <taxon>Magnetococcaceae</taxon>
        <taxon>Magnetofaba</taxon>
    </lineage>
</organism>
<dbReference type="InterPro" id="IPR051043">
    <property type="entry name" value="Sulfatase_Mod_Factor_Kinase"/>
</dbReference>
<dbReference type="Proteomes" id="UP000194003">
    <property type="component" value="Unassembled WGS sequence"/>
</dbReference>
<dbReference type="OrthoDB" id="9768004at2"/>
<keyword evidence="4" id="KW-1185">Reference proteome</keyword>
<feature type="chain" id="PRO_5013141649" description="Sulfatase-modifying factor enzyme-like domain-containing protein" evidence="1">
    <location>
        <begin position="31"/>
        <end position="303"/>
    </location>
</feature>
<dbReference type="STRING" id="1434232.MAIT1_02441"/>
<dbReference type="InterPro" id="IPR005532">
    <property type="entry name" value="SUMF_dom"/>
</dbReference>
<dbReference type="InterPro" id="IPR042095">
    <property type="entry name" value="SUMF_sf"/>
</dbReference>
<accession>A0A1Y2K3R5</accession>
<evidence type="ECO:0000256" key="1">
    <source>
        <dbReference type="SAM" id="SignalP"/>
    </source>
</evidence>
<keyword evidence="1" id="KW-0732">Signal</keyword>
<dbReference type="EMBL" id="LVJN01000020">
    <property type="protein sequence ID" value="OSM02317.1"/>
    <property type="molecule type" value="Genomic_DNA"/>
</dbReference>
<feature type="domain" description="Sulfatase-modifying factor enzyme-like" evidence="2">
    <location>
        <begin position="66"/>
        <end position="284"/>
    </location>
</feature>
<dbReference type="Gene3D" id="3.90.1580.10">
    <property type="entry name" value="paralog of FGE (formylglycine-generating enzyme)"/>
    <property type="match status" value="1"/>
</dbReference>
<dbReference type="InterPro" id="IPR016187">
    <property type="entry name" value="CTDL_fold"/>
</dbReference>
<dbReference type="PANTHER" id="PTHR23150:SF19">
    <property type="entry name" value="FORMYLGLYCINE-GENERATING ENZYME"/>
    <property type="match status" value="1"/>
</dbReference>
<dbReference type="SUPFAM" id="SSF56436">
    <property type="entry name" value="C-type lectin-like"/>
    <property type="match status" value="1"/>
</dbReference>
<gene>
    <name evidence="3" type="ORF">MAIT1_02441</name>
</gene>
<dbReference type="AlphaFoldDB" id="A0A1Y2K3R5"/>
<protein>
    <recommendedName>
        <fullName evidence="2">Sulfatase-modifying factor enzyme-like domain-containing protein</fullName>
    </recommendedName>
</protein>